<evidence type="ECO:0000259" key="4">
    <source>
        <dbReference type="PROSITE" id="PS50932"/>
    </source>
</evidence>
<evidence type="ECO:0000259" key="5">
    <source>
        <dbReference type="PROSITE" id="PS50943"/>
    </source>
</evidence>
<name>A0ABN1E593_SACER</name>
<dbReference type="SUPFAM" id="SSF53822">
    <property type="entry name" value="Periplasmic binding protein-like I"/>
    <property type="match status" value="1"/>
</dbReference>
<dbReference type="CDD" id="cd06267">
    <property type="entry name" value="PBP1_LacI_sugar_binding-like"/>
    <property type="match status" value="1"/>
</dbReference>
<keyword evidence="1" id="KW-0805">Transcription regulation</keyword>
<dbReference type="Pfam" id="PF00356">
    <property type="entry name" value="LacI"/>
    <property type="match status" value="1"/>
</dbReference>
<feature type="domain" description="HTH lacI-type" evidence="4">
    <location>
        <begin position="3"/>
        <end position="57"/>
    </location>
</feature>
<dbReference type="GO" id="GO:0003677">
    <property type="term" value="F:DNA binding"/>
    <property type="evidence" value="ECO:0007669"/>
    <property type="project" value="UniProtKB-KW"/>
</dbReference>
<proteinExistence type="predicted"/>
<organism evidence="6 7">
    <name type="scientific">Saccharopolyspora erythraea</name>
    <name type="common">Streptomyces erythraeus</name>
    <dbReference type="NCBI Taxonomy" id="1836"/>
    <lineage>
        <taxon>Bacteria</taxon>
        <taxon>Bacillati</taxon>
        <taxon>Actinomycetota</taxon>
        <taxon>Actinomycetes</taxon>
        <taxon>Pseudonocardiales</taxon>
        <taxon>Pseudonocardiaceae</taxon>
        <taxon>Saccharopolyspora</taxon>
    </lineage>
</organism>
<comment type="caution">
    <text evidence="6">The sequence shown here is derived from an EMBL/GenBank/DDBJ whole genome shotgun (WGS) entry which is preliminary data.</text>
</comment>
<keyword evidence="7" id="KW-1185">Reference proteome</keyword>
<dbReference type="PANTHER" id="PTHR30146">
    <property type="entry name" value="LACI-RELATED TRANSCRIPTIONAL REPRESSOR"/>
    <property type="match status" value="1"/>
</dbReference>
<evidence type="ECO:0000256" key="1">
    <source>
        <dbReference type="ARBA" id="ARBA00023015"/>
    </source>
</evidence>
<dbReference type="InterPro" id="IPR046335">
    <property type="entry name" value="LacI/GalR-like_sensor"/>
</dbReference>
<dbReference type="PANTHER" id="PTHR30146:SF153">
    <property type="entry name" value="LACTOSE OPERON REPRESSOR"/>
    <property type="match status" value="1"/>
</dbReference>
<dbReference type="Gene3D" id="1.10.260.40">
    <property type="entry name" value="lambda repressor-like DNA-binding domains"/>
    <property type="match status" value="1"/>
</dbReference>
<dbReference type="InterPro" id="IPR001387">
    <property type="entry name" value="Cro/C1-type_HTH"/>
</dbReference>
<dbReference type="SUPFAM" id="SSF47413">
    <property type="entry name" value="lambda repressor-like DNA-binding domains"/>
    <property type="match status" value="1"/>
</dbReference>
<dbReference type="PRINTS" id="PR00036">
    <property type="entry name" value="HTHLACI"/>
</dbReference>
<evidence type="ECO:0000313" key="6">
    <source>
        <dbReference type="EMBL" id="GAA0559431.1"/>
    </source>
</evidence>
<gene>
    <name evidence="6" type="ORF">GCM10009533_65900</name>
</gene>
<dbReference type="RefSeq" id="WP_009950326.1">
    <property type="nucleotide sequence ID" value="NZ_BAAAGS010000081.1"/>
</dbReference>
<dbReference type="InterPro" id="IPR010982">
    <property type="entry name" value="Lambda_DNA-bd_dom_sf"/>
</dbReference>
<keyword evidence="3" id="KW-0804">Transcription</keyword>
<dbReference type="Gene3D" id="3.40.50.2300">
    <property type="match status" value="2"/>
</dbReference>
<sequence>MASTLADVAARAGVSTATVSRVLNGNYPVSAATRERVQRALEELSYVGNAPARALAAHSSDVIGVIVSDVSDPFFGIQASGLQWEAADSGLLAVICNTAGSPAAELKYLRLLLGQRMRAIVLTGGGSDEPEHLDATAALIDQAQSAGTGVVLCGRPAPPGVEAPVIAYDNRGGAQALTRHVLALGHRRIAYVAGPPGHGTTRSRLEGHRAALADAGLGDGAAPVVHGDFSRASGFDAALELMRVASGSTAVVVANDLMALGVIAALRQHGVAVPAEVSVAGFDDLPAAVDAVPALTTVRLPLREGARRAGRIAAGAEPLTAPGRMLWMPAELLARESVAPPGAGLPQWPPR</sequence>
<dbReference type="EMBL" id="BAAAGS010000081">
    <property type="protein sequence ID" value="GAA0559431.1"/>
    <property type="molecule type" value="Genomic_DNA"/>
</dbReference>
<evidence type="ECO:0000256" key="3">
    <source>
        <dbReference type="ARBA" id="ARBA00023163"/>
    </source>
</evidence>
<reference evidence="6 7" key="1">
    <citation type="journal article" date="2019" name="Int. J. Syst. Evol. Microbiol.">
        <title>The Global Catalogue of Microorganisms (GCM) 10K type strain sequencing project: providing services to taxonomists for standard genome sequencing and annotation.</title>
        <authorList>
            <consortium name="The Broad Institute Genomics Platform"/>
            <consortium name="The Broad Institute Genome Sequencing Center for Infectious Disease"/>
            <person name="Wu L."/>
            <person name="Ma J."/>
        </authorList>
    </citation>
    <scope>NUCLEOTIDE SEQUENCE [LARGE SCALE GENOMIC DNA]</scope>
    <source>
        <strain evidence="6 7">JCM 10303</strain>
    </source>
</reference>
<dbReference type="CDD" id="cd01392">
    <property type="entry name" value="HTH_LacI"/>
    <property type="match status" value="1"/>
</dbReference>
<evidence type="ECO:0000313" key="7">
    <source>
        <dbReference type="Proteomes" id="UP001500729"/>
    </source>
</evidence>
<dbReference type="Pfam" id="PF13377">
    <property type="entry name" value="Peripla_BP_3"/>
    <property type="match status" value="1"/>
</dbReference>
<evidence type="ECO:0000256" key="2">
    <source>
        <dbReference type="ARBA" id="ARBA00023125"/>
    </source>
</evidence>
<accession>A0ABN1E593</accession>
<dbReference type="PROSITE" id="PS50943">
    <property type="entry name" value="HTH_CROC1"/>
    <property type="match status" value="1"/>
</dbReference>
<protein>
    <submittedName>
        <fullName evidence="6">LacI family DNA-binding transcriptional regulator</fullName>
    </submittedName>
</protein>
<dbReference type="InterPro" id="IPR000843">
    <property type="entry name" value="HTH_LacI"/>
</dbReference>
<dbReference type="PROSITE" id="PS00356">
    <property type="entry name" value="HTH_LACI_1"/>
    <property type="match status" value="1"/>
</dbReference>
<feature type="domain" description="HTH cro/C1-type" evidence="5">
    <location>
        <begin position="4"/>
        <end position="47"/>
    </location>
</feature>
<keyword evidence="2 6" id="KW-0238">DNA-binding</keyword>
<dbReference type="Proteomes" id="UP001500729">
    <property type="component" value="Unassembled WGS sequence"/>
</dbReference>
<dbReference type="InterPro" id="IPR028082">
    <property type="entry name" value="Peripla_BP_I"/>
</dbReference>
<dbReference type="SMART" id="SM00354">
    <property type="entry name" value="HTH_LACI"/>
    <property type="match status" value="1"/>
</dbReference>
<dbReference type="PROSITE" id="PS50932">
    <property type="entry name" value="HTH_LACI_2"/>
    <property type="match status" value="1"/>
</dbReference>